<evidence type="ECO:0000259" key="1">
    <source>
        <dbReference type="Pfam" id="PF01261"/>
    </source>
</evidence>
<reference evidence="2 3" key="1">
    <citation type="submission" date="2019-10" db="EMBL/GenBank/DDBJ databases">
        <title>Pseudomonas dajingensis sp. nov., isolated from the profound head ulcers of farmed Murray cod (Maccullochella peelii peelii).</title>
        <authorList>
            <person name="Liu Y."/>
        </authorList>
    </citation>
    <scope>NUCLEOTIDE SEQUENCE [LARGE SCALE GENOMIC DNA]</scope>
    <source>
        <strain evidence="2 3">MC042</strain>
    </source>
</reference>
<dbReference type="Proteomes" id="UP000486534">
    <property type="component" value="Unassembled WGS sequence"/>
</dbReference>
<dbReference type="EMBL" id="WHUV01000002">
    <property type="protein sequence ID" value="MQA53824.1"/>
    <property type="molecule type" value="Genomic_DNA"/>
</dbReference>
<evidence type="ECO:0000313" key="3">
    <source>
        <dbReference type="Proteomes" id="UP000486534"/>
    </source>
</evidence>
<feature type="domain" description="Xylose isomerase-like TIM barrel" evidence="1">
    <location>
        <begin position="24"/>
        <end position="270"/>
    </location>
</feature>
<dbReference type="Pfam" id="PF01261">
    <property type="entry name" value="AP_endonuc_2"/>
    <property type="match status" value="1"/>
</dbReference>
<dbReference type="PIRSF" id="PIRSF036778">
    <property type="entry name" value="UCP036778"/>
    <property type="match status" value="1"/>
</dbReference>
<dbReference type="SUPFAM" id="SSF51658">
    <property type="entry name" value="Xylose isomerase-like"/>
    <property type="match status" value="1"/>
</dbReference>
<proteinExistence type="predicted"/>
<dbReference type="AlphaFoldDB" id="A0A7X1PKE1"/>
<dbReference type="PANTHER" id="PTHR12110:SF21">
    <property type="entry name" value="XYLOSE ISOMERASE-LIKE TIM BARREL DOMAIN-CONTAINING PROTEIN"/>
    <property type="match status" value="1"/>
</dbReference>
<protein>
    <submittedName>
        <fullName evidence="2">TIM barrel protein</fullName>
    </submittedName>
</protein>
<dbReference type="InterPro" id="IPR014621">
    <property type="entry name" value="UCP036778_sugar_epimerase"/>
</dbReference>
<dbReference type="RefSeq" id="WP_152897535.1">
    <property type="nucleotide sequence ID" value="NZ_WHUV01000002.1"/>
</dbReference>
<sequence>MPRPLRFALNRMVAPSLSLVEFIDLALELQIDAIELRNDLPGVEITDGTPPERVRELCASRGVRVLSINALYPFDVWNPERERQLRQLAEYAVACGARGLVLCPLNEAGDPRDAAQRALALRSALEGIAPVLRRHGLYGFIEPLGFEESALRSKRLALEAVRDTASLDVLRLLHDTFHHHLAGEQELFAEQTALVHISGVEEAQAPLELLRDGHRVLVGAADRLGNVAQLKALLHQGYTGYLSFEPFAACVHGLVDVHQALGASIDHLRQALE</sequence>
<organism evidence="2 3">
    <name type="scientific">Pseudomonas piscis</name>
    <dbReference type="NCBI Taxonomy" id="2614538"/>
    <lineage>
        <taxon>Bacteria</taxon>
        <taxon>Pseudomonadati</taxon>
        <taxon>Pseudomonadota</taxon>
        <taxon>Gammaproteobacteria</taxon>
        <taxon>Pseudomonadales</taxon>
        <taxon>Pseudomonadaceae</taxon>
        <taxon>Pseudomonas</taxon>
    </lineage>
</organism>
<dbReference type="PANTHER" id="PTHR12110">
    <property type="entry name" value="HYDROXYPYRUVATE ISOMERASE"/>
    <property type="match status" value="1"/>
</dbReference>
<dbReference type="Gene3D" id="3.20.20.150">
    <property type="entry name" value="Divalent-metal-dependent TIM barrel enzymes"/>
    <property type="match status" value="1"/>
</dbReference>
<name>A0A7X1PKE1_9PSED</name>
<dbReference type="InterPro" id="IPR036237">
    <property type="entry name" value="Xyl_isomerase-like_sf"/>
</dbReference>
<gene>
    <name evidence="2" type="ORF">GDH07_10925</name>
</gene>
<dbReference type="InterPro" id="IPR013022">
    <property type="entry name" value="Xyl_isomerase-like_TIM-brl"/>
</dbReference>
<accession>A0A7X1PKE1</accession>
<dbReference type="InterPro" id="IPR050312">
    <property type="entry name" value="IolE/XylAMocC-like"/>
</dbReference>
<evidence type="ECO:0000313" key="2">
    <source>
        <dbReference type="EMBL" id="MQA53824.1"/>
    </source>
</evidence>
<comment type="caution">
    <text evidence="2">The sequence shown here is derived from an EMBL/GenBank/DDBJ whole genome shotgun (WGS) entry which is preliminary data.</text>
</comment>